<dbReference type="InterPro" id="IPR001283">
    <property type="entry name" value="CRISP-related"/>
</dbReference>
<evidence type="ECO:0000313" key="4">
    <source>
        <dbReference type="Proteomes" id="UP000613580"/>
    </source>
</evidence>
<dbReference type="SMART" id="SM00198">
    <property type="entry name" value="SCP"/>
    <property type="match status" value="1"/>
</dbReference>
<dbReference type="SUPFAM" id="SSF55797">
    <property type="entry name" value="PR-1-like"/>
    <property type="match status" value="1"/>
</dbReference>
<organism evidence="3 4">
    <name type="scientific">Mycena chlorophos</name>
    <name type="common">Agaric fungus</name>
    <name type="synonym">Agaricus chlorophos</name>
    <dbReference type="NCBI Taxonomy" id="658473"/>
    <lineage>
        <taxon>Eukaryota</taxon>
        <taxon>Fungi</taxon>
        <taxon>Dikarya</taxon>
        <taxon>Basidiomycota</taxon>
        <taxon>Agaricomycotina</taxon>
        <taxon>Agaricomycetes</taxon>
        <taxon>Agaricomycetidae</taxon>
        <taxon>Agaricales</taxon>
        <taxon>Marasmiineae</taxon>
        <taxon>Mycenaceae</taxon>
        <taxon>Mycena</taxon>
    </lineage>
</organism>
<name>A0A8H6S5T3_MYCCL</name>
<protein>
    <submittedName>
        <fullName evidence="3">SCP domain-containing protein</fullName>
    </submittedName>
</protein>
<feature type="signal peptide" evidence="1">
    <location>
        <begin position="1"/>
        <end position="17"/>
    </location>
</feature>
<dbReference type="InterPro" id="IPR014044">
    <property type="entry name" value="CAP_dom"/>
</dbReference>
<dbReference type="OrthoDB" id="337038at2759"/>
<dbReference type="PRINTS" id="PR00837">
    <property type="entry name" value="V5TPXLIKE"/>
</dbReference>
<comment type="caution">
    <text evidence="3">The sequence shown here is derived from an EMBL/GenBank/DDBJ whole genome shotgun (WGS) entry which is preliminary data.</text>
</comment>
<feature type="chain" id="PRO_5034286831" evidence="1">
    <location>
        <begin position="18"/>
        <end position="170"/>
    </location>
</feature>
<evidence type="ECO:0000259" key="2">
    <source>
        <dbReference type="SMART" id="SM00198"/>
    </source>
</evidence>
<proteinExistence type="predicted"/>
<accession>A0A8H6S5T3</accession>
<keyword evidence="1" id="KW-0732">Signal</keyword>
<sequence length="170" mass="18029">MRAYCLFALIAIAGTLARPLVERDGNGSDASDQDVQSYLNGHNSVRAAHGANPLQWNNTLASKAQTWANKCTNHHSGGTLGPFGENLAAQTGGNFTIPAAMDSWVTGPTEEPAYNANAPVASHFTQIVWKASTQLGCAVQICSDIFPGYGSAQYYVCEFFPPGNVEGEFG</sequence>
<reference evidence="3" key="1">
    <citation type="submission" date="2020-05" db="EMBL/GenBank/DDBJ databases">
        <title>Mycena genomes resolve the evolution of fungal bioluminescence.</title>
        <authorList>
            <person name="Tsai I.J."/>
        </authorList>
    </citation>
    <scope>NUCLEOTIDE SEQUENCE</scope>
    <source>
        <strain evidence="3">110903Hualien_Pintung</strain>
    </source>
</reference>
<dbReference type="Gene3D" id="3.40.33.10">
    <property type="entry name" value="CAP"/>
    <property type="match status" value="1"/>
</dbReference>
<dbReference type="PANTHER" id="PTHR10334">
    <property type="entry name" value="CYSTEINE-RICH SECRETORY PROTEIN-RELATED"/>
    <property type="match status" value="1"/>
</dbReference>
<dbReference type="Pfam" id="PF00188">
    <property type="entry name" value="CAP"/>
    <property type="match status" value="1"/>
</dbReference>
<dbReference type="AlphaFoldDB" id="A0A8H6S5T3"/>
<dbReference type="EMBL" id="JACAZE010000021">
    <property type="protein sequence ID" value="KAF7293308.1"/>
    <property type="molecule type" value="Genomic_DNA"/>
</dbReference>
<gene>
    <name evidence="3" type="ORF">HMN09_01210000</name>
</gene>
<evidence type="ECO:0000256" key="1">
    <source>
        <dbReference type="SAM" id="SignalP"/>
    </source>
</evidence>
<dbReference type="Proteomes" id="UP000613580">
    <property type="component" value="Unassembled WGS sequence"/>
</dbReference>
<feature type="domain" description="SCP" evidence="2">
    <location>
        <begin position="33"/>
        <end position="167"/>
    </location>
</feature>
<evidence type="ECO:0000313" key="3">
    <source>
        <dbReference type="EMBL" id="KAF7293308.1"/>
    </source>
</evidence>
<dbReference type="InterPro" id="IPR035940">
    <property type="entry name" value="CAP_sf"/>
</dbReference>
<keyword evidence="4" id="KW-1185">Reference proteome</keyword>